<keyword evidence="20" id="KW-1185">Reference proteome</keyword>
<dbReference type="InterPro" id="IPR046373">
    <property type="entry name" value="Acyl-CoA_Oxase/DH_mid-dom_sf"/>
</dbReference>
<dbReference type="FunFam" id="1.10.540.10:FF:000010">
    <property type="entry name" value="Medium-chain specific acyl-CoA dehydrogenase, mitochondrial"/>
    <property type="match status" value="1"/>
</dbReference>
<dbReference type="InterPro" id="IPR050741">
    <property type="entry name" value="Acyl-CoA_dehydrogenase"/>
</dbReference>
<dbReference type="Gene3D" id="1.10.540.10">
    <property type="entry name" value="Acyl-CoA dehydrogenase/oxidase, N-terminal domain"/>
    <property type="match status" value="1"/>
</dbReference>
<organism evidence="19 20">
    <name type="scientific">Exocentrus adspersus</name>
    <dbReference type="NCBI Taxonomy" id="1586481"/>
    <lineage>
        <taxon>Eukaryota</taxon>
        <taxon>Metazoa</taxon>
        <taxon>Ecdysozoa</taxon>
        <taxon>Arthropoda</taxon>
        <taxon>Hexapoda</taxon>
        <taxon>Insecta</taxon>
        <taxon>Pterygota</taxon>
        <taxon>Neoptera</taxon>
        <taxon>Endopterygota</taxon>
        <taxon>Coleoptera</taxon>
        <taxon>Polyphaga</taxon>
        <taxon>Cucujiformia</taxon>
        <taxon>Chrysomeloidea</taxon>
        <taxon>Cerambycidae</taxon>
        <taxon>Lamiinae</taxon>
        <taxon>Acanthocinini</taxon>
        <taxon>Exocentrus</taxon>
    </lineage>
</organism>
<sequence length="421" mass="45689">MSLVQQFHKAVLKTGSRTITAAAQKCWASSSPNGYNFELNDTQKEFQQLARKFAREEIIPVAAEHDRTGKYPTEIIKKAHSLGLMNGHIPEKLGGMGFGVFDGCLIAEELAYGCTGVMTAIEGSGLGQTPVLVAGTDEQKKKYLGRLLEEPLVAAYAVTEPGAGSDVNGVKTRAEKKGDEWILNGQKMWITNGGVANWYFVLARTNPDPKAPASKAFTGFIVEREWQGVTPGRKELNMGQRASDTRGITFEDVRIPKENVLIGEGAGFKIAMATFDTTRPPVGAGATGLAQRCLDEASKYAIERKAFGVPICQHQAVAFILADMAVGVETSRLAWMKAAWEVDHGIRNTLSASIAKCHAADVANKCATDAVQVFGGNGFNSDYPVEKLMRDAKIYQIYEGTSQIQRLIISRVIIDQAKQQA</sequence>
<dbReference type="PROSITE" id="PS00072">
    <property type="entry name" value="ACYL_COA_DH_1"/>
    <property type="match status" value="1"/>
</dbReference>
<evidence type="ECO:0000313" key="19">
    <source>
        <dbReference type="EMBL" id="KAJ8922285.1"/>
    </source>
</evidence>
<evidence type="ECO:0000256" key="10">
    <source>
        <dbReference type="ARBA" id="ARBA00022946"/>
    </source>
</evidence>
<feature type="domain" description="Acyl-CoA oxidase/dehydrogenase middle" evidence="17">
    <location>
        <begin position="155"/>
        <end position="253"/>
    </location>
</feature>
<evidence type="ECO:0000256" key="3">
    <source>
        <dbReference type="ARBA" id="ARBA00005198"/>
    </source>
</evidence>
<dbReference type="InterPro" id="IPR006089">
    <property type="entry name" value="Acyl-CoA_DH_CS"/>
</dbReference>
<comment type="pathway">
    <text evidence="3">Lipid metabolism; mitochondrial fatty acid beta-oxidation.</text>
</comment>
<evidence type="ECO:0000259" key="18">
    <source>
        <dbReference type="Pfam" id="PF02771"/>
    </source>
</evidence>
<keyword evidence="9" id="KW-0276">Fatty acid metabolism</keyword>
<dbReference type="AlphaFoldDB" id="A0AAV8W6L0"/>
<keyword evidence="11 15" id="KW-0560">Oxidoreductase</keyword>
<dbReference type="Gene3D" id="1.20.140.10">
    <property type="entry name" value="Butyryl-CoA Dehydrogenase, subunit A, domain 3"/>
    <property type="match status" value="1"/>
</dbReference>
<keyword evidence="12" id="KW-0443">Lipid metabolism</keyword>
<feature type="domain" description="Acyl-CoA dehydrogenase/oxidase N-terminal" evidence="18">
    <location>
        <begin position="41"/>
        <end position="149"/>
    </location>
</feature>
<dbReference type="EMBL" id="JANEYG010000007">
    <property type="protein sequence ID" value="KAJ8922285.1"/>
    <property type="molecule type" value="Genomic_DNA"/>
</dbReference>
<feature type="domain" description="Acyl-CoA dehydrogenase/oxidase C-terminal" evidence="16">
    <location>
        <begin position="265"/>
        <end position="413"/>
    </location>
</feature>
<proteinExistence type="inferred from homology"/>
<evidence type="ECO:0000256" key="15">
    <source>
        <dbReference type="RuleBase" id="RU362125"/>
    </source>
</evidence>
<dbReference type="InterPro" id="IPR037069">
    <property type="entry name" value="AcylCoA_DH/ox_N_sf"/>
</dbReference>
<evidence type="ECO:0000256" key="6">
    <source>
        <dbReference type="ARBA" id="ARBA00019125"/>
    </source>
</evidence>
<dbReference type="FunFam" id="1.20.140.10:FF:000011">
    <property type="entry name" value="Medium-chain specific acyl-CoA dehydrogenase, mitochondrial"/>
    <property type="match status" value="1"/>
</dbReference>
<evidence type="ECO:0000256" key="14">
    <source>
        <dbReference type="ARBA" id="ARBA00047882"/>
    </source>
</evidence>
<dbReference type="SUPFAM" id="SSF56645">
    <property type="entry name" value="Acyl-CoA dehydrogenase NM domain-like"/>
    <property type="match status" value="1"/>
</dbReference>
<reference evidence="19 20" key="1">
    <citation type="journal article" date="2023" name="Insect Mol. Biol.">
        <title>Genome sequencing provides insights into the evolution of gene families encoding plant cell wall-degrading enzymes in longhorned beetles.</title>
        <authorList>
            <person name="Shin N.R."/>
            <person name="Okamura Y."/>
            <person name="Kirsch R."/>
            <person name="Pauchet Y."/>
        </authorList>
    </citation>
    <scope>NUCLEOTIDE SEQUENCE [LARGE SCALE GENOMIC DNA]</scope>
    <source>
        <strain evidence="19">EAD_L_NR</strain>
    </source>
</reference>
<dbReference type="Pfam" id="PF02770">
    <property type="entry name" value="Acyl-CoA_dh_M"/>
    <property type="match status" value="1"/>
</dbReference>
<protein>
    <recommendedName>
        <fullName evidence="6">Medium-chain specific acyl-CoA dehydrogenase, mitochondrial</fullName>
        <ecNumber evidence="5">1.3.8.7</ecNumber>
    </recommendedName>
</protein>
<dbReference type="PANTHER" id="PTHR48083:SF2">
    <property type="entry name" value="MEDIUM-CHAIN SPECIFIC ACYL-COA DEHYDROGENASE, MITOCHONDRIAL"/>
    <property type="match status" value="1"/>
</dbReference>
<keyword evidence="8 15" id="KW-0274">FAD</keyword>
<keyword evidence="13" id="KW-0496">Mitochondrion</keyword>
<evidence type="ECO:0000256" key="13">
    <source>
        <dbReference type="ARBA" id="ARBA00023128"/>
    </source>
</evidence>
<dbReference type="PANTHER" id="PTHR48083">
    <property type="entry name" value="MEDIUM-CHAIN SPECIFIC ACYL-COA DEHYDROGENASE, MITOCHONDRIAL-RELATED"/>
    <property type="match status" value="1"/>
</dbReference>
<evidence type="ECO:0000259" key="17">
    <source>
        <dbReference type="Pfam" id="PF02770"/>
    </source>
</evidence>
<dbReference type="InterPro" id="IPR009100">
    <property type="entry name" value="AcylCoA_DH/oxidase_NM_dom_sf"/>
</dbReference>
<dbReference type="InterPro" id="IPR013786">
    <property type="entry name" value="AcylCoA_DH/ox_N"/>
</dbReference>
<evidence type="ECO:0000256" key="9">
    <source>
        <dbReference type="ARBA" id="ARBA00022832"/>
    </source>
</evidence>
<comment type="catalytic activity">
    <reaction evidence="14">
        <text>a medium-chain 2,3-saturated fatty acyl-CoA + oxidized [electron-transfer flavoprotein] + H(+) = a medium-chain (2E)-enoyl-CoA + reduced [electron-transfer flavoprotein]</text>
        <dbReference type="Rhea" id="RHEA:14477"/>
        <dbReference type="Rhea" id="RHEA-COMP:10685"/>
        <dbReference type="Rhea" id="RHEA-COMP:10686"/>
        <dbReference type="ChEBI" id="CHEBI:15378"/>
        <dbReference type="ChEBI" id="CHEBI:57692"/>
        <dbReference type="ChEBI" id="CHEBI:58307"/>
        <dbReference type="ChEBI" id="CHEBI:83723"/>
        <dbReference type="ChEBI" id="CHEBI:83726"/>
        <dbReference type="EC" id="1.3.8.7"/>
    </reaction>
</comment>
<accession>A0AAV8W6L0</accession>
<keyword evidence="10" id="KW-0809">Transit peptide</keyword>
<evidence type="ECO:0000256" key="2">
    <source>
        <dbReference type="ARBA" id="ARBA00004305"/>
    </source>
</evidence>
<dbReference type="GO" id="GO:0005759">
    <property type="term" value="C:mitochondrial matrix"/>
    <property type="evidence" value="ECO:0007669"/>
    <property type="project" value="UniProtKB-SubCell"/>
</dbReference>
<dbReference type="Pfam" id="PF02771">
    <property type="entry name" value="Acyl-CoA_dh_N"/>
    <property type="match status" value="1"/>
</dbReference>
<comment type="caution">
    <text evidence="19">The sequence shown here is derived from an EMBL/GenBank/DDBJ whole genome shotgun (WGS) entry which is preliminary data.</text>
</comment>
<gene>
    <name evidence="19" type="ORF">NQ315_004224</name>
</gene>
<evidence type="ECO:0000313" key="20">
    <source>
        <dbReference type="Proteomes" id="UP001159042"/>
    </source>
</evidence>
<dbReference type="InterPro" id="IPR009075">
    <property type="entry name" value="AcylCo_DH/oxidase_C"/>
</dbReference>
<keyword evidence="7 15" id="KW-0285">Flavoprotein</keyword>
<evidence type="ECO:0000256" key="11">
    <source>
        <dbReference type="ARBA" id="ARBA00023002"/>
    </source>
</evidence>
<comment type="similarity">
    <text evidence="4 15">Belongs to the acyl-CoA dehydrogenase family.</text>
</comment>
<evidence type="ECO:0000256" key="12">
    <source>
        <dbReference type="ARBA" id="ARBA00023098"/>
    </source>
</evidence>
<comment type="cofactor">
    <cofactor evidence="1 15">
        <name>FAD</name>
        <dbReference type="ChEBI" id="CHEBI:57692"/>
    </cofactor>
</comment>
<dbReference type="Pfam" id="PF00441">
    <property type="entry name" value="Acyl-CoA_dh_1"/>
    <property type="match status" value="1"/>
</dbReference>
<dbReference type="GO" id="GO:0051793">
    <property type="term" value="P:medium-chain fatty acid catabolic process"/>
    <property type="evidence" value="ECO:0007669"/>
    <property type="project" value="TreeGrafter"/>
</dbReference>
<dbReference type="Proteomes" id="UP001159042">
    <property type="component" value="Unassembled WGS sequence"/>
</dbReference>
<dbReference type="InterPro" id="IPR036250">
    <property type="entry name" value="AcylCo_DH-like_C"/>
</dbReference>
<evidence type="ECO:0000256" key="4">
    <source>
        <dbReference type="ARBA" id="ARBA00009347"/>
    </source>
</evidence>
<evidence type="ECO:0000256" key="5">
    <source>
        <dbReference type="ARBA" id="ARBA00012033"/>
    </source>
</evidence>
<dbReference type="SUPFAM" id="SSF47203">
    <property type="entry name" value="Acyl-CoA dehydrogenase C-terminal domain-like"/>
    <property type="match status" value="1"/>
</dbReference>
<dbReference type="InterPro" id="IPR006091">
    <property type="entry name" value="Acyl-CoA_Oxase/DH_mid-dom"/>
</dbReference>
<dbReference type="Gene3D" id="2.40.110.10">
    <property type="entry name" value="Butyryl-CoA Dehydrogenase, subunit A, domain 2"/>
    <property type="match status" value="1"/>
</dbReference>
<comment type="subcellular location">
    <subcellularLocation>
        <location evidence="2">Mitochondrion matrix</location>
    </subcellularLocation>
</comment>
<dbReference type="PROSITE" id="PS00073">
    <property type="entry name" value="ACYL_COA_DH_2"/>
    <property type="match status" value="1"/>
</dbReference>
<dbReference type="GO" id="GO:0070991">
    <property type="term" value="F:medium-chain fatty acyl-CoA dehydrogenase activity"/>
    <property type="evidence" value="ECO:0007669"/>
    <property type="project" value="UniProtKB-EC"/>
</dbReference>
<name>A0AAV8W6L0_9CUCU</name>
<dbReference type="FunFam" id="2.40.110.10:FF:000007">
    <property type="entry name" value="Medium-chain specific acyl-CoA dehydrogenase, mitochondrial"/>
    <property type="match status" value="1"/>
</dbReference>
<evidence type="ECO:0000256" key="8">
    <source>
        <dbReference type="ARBA" id="ARBA00022827"/>
    </source>
</evidence>
<evidence type="ECO:0000256" key="7">
    <source>
        <dbReference type="ARBA" id="ARBA00022630"/>
    </source>
</evidence>
<evidence type="ECO:0000256" key="1">
    <source>
        <dbReference type="ARBA" id="ARBA00001974"/>
    </source>
</evidence>
<dbReference type="EC" id="1.3.8.7" evidence="5"/>
<evidence type="ECO:0000259" key="16">
    <source>
        <dbReference type="Pfam" id="PF00441"/>
    </source>
</evidence>
<dbReference type="GO" id="GO:0050660">
    <property type="term" value="F:flavin adenine dinucleotide binding"/>
    <property type="evidence" value="ECO:0007669"/>
    <property type="project" value="InterPro"/>
</dbReference>